<dbReference type="NCBIfam" id="TIGR00996">
    <property type="entry name" value="Mtu_fam_mce"/>
    <property type="match status" value="1"/>
</dbReference>
<feature type="transmembrane region" description="Helical" evidence="1">
    <location>
        <begin position="21"/>
        <end position="42"/>
    </location>
</feature>
<keyword evidence="1" id="KW-1133">Transmembrane helix</keyword>
<dbReference type="Pfam" id="PF02470">
    <property type="entry name" value="MlaD"/>
    <property type="match status" value="1"/>
</dbReference>
<protein>
    <submittedName>
        <fullName evidence="4">MCE family protein</fullName>
    </submittedName>
</protein>
<dbReference type="InterPro" id="IPR052336">
    <property type="entry name" value="MlaD_Phospholipid_Transporter"/>
</dbReference>
<evidence type="ECO:0000256" key="1">
    <source>
        <dbReference type="SAM" id="Phobius"/>
    </source>
</evidence>
<dbReference type="InterPro" id="IPR005693">
    <property type="entry name" value="Mce"/>
</dbReference>
<name>A0A5B1LQG2_9ACTN</name>
<dbReference type="PANTHER" id="PTHR33371:SF4">
    <property type="entry name" value="INTERMEMBRANE PHOSPHOLIPID TRANSPORT SYSTEM BINDING PROTEIN MLAD"/>
    <property type="match status" value="1"/>
</dbReference>
<keyword evidence="1" id="KW-0472">Membrane</keyword>
<feature type="domain" description="Mammalian cell entry C-terminal" evidence="3">
    <location>
        <begin position="126"/>
        <end position="293"/>
    </location>
</feature>
<gene>
    <name evidence="4" type="ORF">F0U44_06540</name>
</gene>
<dbReference type="Pfam" id="PF11887">
    <property type="entry name" value="Mce4_CUP1"/>
    <property type="match status" value="1"/>
</dbReference>
<reference evidence="4 5" key="2">
    <citation type="submission" date="2019-09" db="EMBL/GenBank/DDBJ databases">
        <authorList>
            <person name="Jin C."/>
        </authorList>
    </citation>
    <scope>NUCLEOTIDE SEQUENCE [LARGE SCALE GENOMIC DNA]</scope>
    <source>
        <strain evidence="4 5">BN130099</strain>
    </source>
</reference>
<keyword evidence="5" id="KW-1185">Reference proteome</keyword>
<dbReference type="InterPro" id="IPR024516">
    <property type="entry name" value="Mce_C"/>
</dbReference>
<dbReference type="EMBL" id="VUJV01000001">
    <property type="protein sequence ID" value="KAA1421920.1"/>
    <property type="molecule type" value="Genomic_DNA"/>
</dbReference>
<dbReference type="GO" id="GO:0005576">
    <property type="term" value="C:extracellular region"/>
    <property type="evidence" value="ECO:0007669"/>
    <property type="project" value="TreeGrafter"/>
</dbReference>
<proteinExistence type="predicted"/>
<keyword evidence="1" id="KW-0812">Transmembrane</keyword>
<sequence length="397" mass="41715">MPATGSGDLVATGRGAAVKKILIVTVAAVLVLVGLATLRPALSEDQHTLSVMFPRTTNLYEGAQVKVLGVKVGSVDSIEREGLQVRVTISYDPDVKLPADVHAVIVPPSVVGDRFIQLAPAYTGGEVLADGADLDIDRSGVPLELEDTYRALDQLSSDLGPKGANRNGALTRLIKAGADNLRGRGVLLNRTVRELADAIGVIAGSSDSINGSTTNFARITRRLAGSDATIRSLVRNLVAVATELNGQGDSLAAAVTTLDRALGRVATFARDNRANLRHGVADLTSVSTTLRRHLRELEEISDLAPVGLVNLMKTYVPRNWDPTDRSSSVINGRTGSQNLHAALLQDLDVQLSYTFGAFCAALPADAGNQLAPFCDALSSVGGSLGQLLVDAYGRDLP</sequence>
<comment type="caution">
    <text evidence="4">The sequence shown here is derived from an EMBL/GenBank/DDBJ whole genome shotgun (WGS) entry which is preliminary data.</text>
</comment>
<evidence type="ECO:0000313" key="4">
    <source>
        <dbReference type="EMBL" id="KAA1421920.1"/>
    </source>
</evidence>
<organism evidence="4 5">
    <name type="scientific">Nocardioides humilatus</name>
    <dbReference type="NCBI Taxonomy" id="2607660"/>
    <lineage>
        <taxon>Bacteria</taxon>
        <taxon>Bacillati</taxon>
        <taxon>Actinomycetota</taxon>
        <taxon>Actinomycetes</taxon>
        <taxon>Propionibacteriales</taxon>
        <taxon>Nocardioidaceae</taxon>
        <taxon>Nocardioides</taxon>
    </lineage>
</organism>
<evidence type="ECO:0000313" key="5">
    <source>
        <dbReference type="Proteomes" id="UP000325003"/>
    </source>
</evidence>
<dbReference type="AlphaFoldDB" id="A0A5B1LQG2"/>
<feature type="domain" description="Mce/MlaD" evidence="2">
    <location>
        <begin position="47"/>
        <end position="120"/>
    </location>
</feature>
<dbReference type="InterPro" id="IPR003399">
    <property type="entry name" value="Mce/MlaD"/>
</dbReference>
<reference evidence="4 5" key="1">
    <citation type="submission" date="2019-09" db="EMBL/GenBank/DDBJ databases">
        <title>Nocardioides panacisoli sp. nov., isolated from the soil of a ginseng field.</title>
        <authorList>
            <person name="Cho C."/>
        </authorList>
    </citation>
    <scope>NUCLEOTIDE SEQUENCE [LARGE SCALE GENOMIC DNA]</scope>
    <source>
        <strain evidence="4 5">BN130099</strain>
    </source>
</reference>
<dbReference type="Proteomes" id="UP000325003">
    <property type="component" value="Unassembled WGS sequence"/>
</dbReference>
<evidence type="ECO:0000259" key="3">
    <source>
        <dbReference type="Pfam" id="PF11887"/>
    </source>
</evidence>
<dbReference type="PANTHER" id="PTHR33371">
    <property type="entry name" value="INTERMEMBRANE PHOSPHOLIPID TRANSPORT SYSTEM BINDING PROTEIN MLAD-RELATED"/>
    <property type="match status" value="1"/>
</dbReference>
<evidence type="ECO:0000259" key="2">
    <source>
        <dbReference type="Pfam" id="PF02470"/>
    </source>
</evidence>
<accession>A0A5B1LQG2</accession>